<name>A0A0A9E0P7_ARUDO</name>
<dbReference type="EMBL" id="GBRH01203501">
    <property type="protein sequence ID" value="JAD94394.1"/>
    <property type="molecule type" value="Transcribed_RNA"/>
</dbReference>
<sequence length="24" mass="2705">MLAVVRRRAHVLTYHLPACAVAWA</sequence>
<protein>
    <submittedName>
        <fullName evidence="1">Uncharacterized protein</fullName>
    </submittedName>
</protein>
<reference evidence="1" key="1">
    <citation type="submission" date="2014-09" db="EMBL/GenBank/DDBJ databases">
        <authorList>
            <person name="Magalhaes I.L.F."/>
            <person name="Oliveira U."/>
            <person name="Santos F.R."/>
            <person name="Vidigal T.H.D.A."/>
            <person name="Brescovit A.D."/>
            <person name="Santos A.J."/>
        </authorList>
    </citation>
    <scope>NUCLEOTIDE SEQUENCE</scope>
    <source>
        <tissue evidence="1">Shoot tissue taken approximately 20 cm above the soil surface</tissue>
    </source>
</reference>
<proteinExistence type="predicted"/>
<accession>A0A0A9E0P7</accession>
<reference evidence="1" key="2">
    <citation type="journal article" date="2015" name="Data Brief">
        <title>Shoot transcriptome of the giant reed, Arundo donax.</title>
        <authorList>
            <person name="Barrero R.A."/>
            <person name="Guerrero F.D."/>
            <person name="Moolhuijzen P."/>
            <person name="Goolsby J.A."/>
            <person name="Tidwell J."/>
            <person name="Bellgard S.E."/>
            <person name="Bellgard M.I."/>
        </authorList>
    </citation>
    <scope>NUCLEOTIDE SEQUENCE</scope>
    <source>
        <tissue evidence="1">Shoot tissue taken approximately 20 cm above the soil surface</tissue>
    </source>
</reference>
<organism evidence="1">
    <name type="scientific">Arundo donax</name>
    <name type="common">Giant reed</name>
    <name type="synonym">Donax arundinaceus</name>
    <dbReference type="NCBI Taxonomy" id="35708"/>
    <lineage>
        <taxon>Eukaryota</taxon>
        <taxon>Viridiplantae</taxon>
        <taxon>Streptophyta</taxon>
        <taxon>Embryophyta</taxon>
        <taxon>Tracheophyta</taxon>
        <taxon>Spermatophyta</taxon>
        <taxon>Magnoliopsida</taxon>
        <taxon>Liliopsida</taxon>
        <taxon>Poales</taxon>
        <taxon>Poaceae</taxon>
        <taxon>PACMAD clade</taxon>
        <taxon>Arundinoideae</taxon>
        <taxon>Arundineae</taxon>
        <taxon>Arundo</taxon>
    </lineage>
</organism>
<dbReference type="AlphaFoldDB" id="A0A0A9E0P7"/>
<evidence type="ECO:0000313" key="1">
    <source>
        <dbReference type="EMBL" id="JAD94394.1"/>
    </source>
</evidence>